<evidence type="ECO:0000256" key="7">
    <source>
        <dbReference type="RuleBase" id="RU361209"/>
    </source>
</evidence>
<comment type="caution">
    <text evidence="10">The sequence shown here is derived from an EMBL/GenBank/DDBJ whole genome shotgun (WGS) entry which is preliminary data.</text>
</comment>
<evidence type="ECO:0000313" key="10">
    <source>
        <dbReference type="EMBL" id="KXG45969.1"/>
    </source>
</evidence>
<feature type="region of interest" description="Disordered" evidence="8">
    <location>
        <begin position="391"/>
        <end position="410"/>
    </location>
</feature>
<keyword evidence="7" id="KW-0336">GPI-anchor</keyword>
<dbReference type="GeneID" id="63707838"/>
<dbReference type="GO" id="GO:0098552">
    <property type="term" value="C:side of membrane"/>
    <property type="evidence" value="ECO:0007669"/>
    <property type="project" value="UniProtKB-KW"/>
</dbReference>
<keyword evidence="4" id="KW-0325">Glycoprotein</keyword>
<evidence type="ECO:0000313" key="11">
    <source>
        <dbReference type="Proteomes" id="UP000070168"/>
    </source>
</evidence>
<evidence type="ECO:0000256" key="9">
    <source>
        <dbReference type="SAM" id="Phobius"/>
    </source>
</evidence>
<evidence type="ECO:0000256" key="6">
    <source>
        <dbReference type="ARBA" id="ARBA00025026"/>
    </source>
</evidence>
<sequence>MSLPVISVAGNGLLKSGHRFQIKGVAYIGDASGSERIDVLADSQASQCAIDIPMIKALGANTISIYYIDPTQNHDKCMEILQKNEIYVIANMASQKDWTLLDMTGMDTSSNLVNHAVYHIYSINTNVSNPKANSTWQMDVFKEYAAVLDSMAGYRNLLGLLVGSDIVTGEFIKDSGSTVSLAPYLKAAVRDMKAYTAARQYRSIPIGYTSDSDRSLLEDLAQYLVCGGKSEEALDFFAVNEYGWCGNSSVAQSGYDTLTSKLEDLGVPMFFSEDGCNAVAPRTFGDQPTVFGSNMSSVWSGAIIYEWREGRGNYGLVSYTTSGVSTPKTLADYDALKSQWSSVTANTNPPSTLPTPACPTSSNSRWPINPSAALPTIAGLDFATIKAADASPTATSSSTSTSTNNSTESGLSTGAKAGIGVGVALGVILAVGGIFFYIWYRRRKNIQADASPLTAQASHVATTSDNAPPSELSHSSARAELPHSAPLAELAHTNSPSELPGSEPRPHELDSGSVNNFGRV</sequence>
<evidence type="ECO:0000256" key="3">
    <source>
        <dbReference type="ARBA" id="ARBA00022729"/>
    </source>
</evidence>
<feature type="transmembrane region" description="Helical" evidence="9">
    <location>
        <begin position="417"/>
        <end position="440"/>
    </location>
</feature>
<keyword evidence="9" id="KW-1133">Transmembrane helix</keyword>
<dbReference type="OrthoDB" id="421038at2759"/>
<dbReference type="EMBL" id="LHQR01000069">
    <property type="protein sequence ID" value="KXG45969.1"/>
    <property type="molecule type" value="Genomic_DNA"/>
</dbReference>
<evidence type="ECO:0000256" key="5">
    <source>
        <dbReference type="ARBA" id="ARBA00023288"/>
    </source>
</evidence>
<feature type="compositionally biased region" description="Polar residues" evidence="8">
    <location>
        <begin position="457"/>
        <end position="476"/>
    </location>
</feature>
<reference evidence="10 11" key="1">
    <citation type="journal article" date="2016" name="BMC Genomics">
        <title>Genome sequencing and secondary metabolism of the postharvest pathogen Penicillium griseofulvum.</title>
        <authorList>
            <person name="Banani H."/>
            <person name="Marcet-Houben M."/>
            <person name="Ballester A.R."/>
            <person name="Abbruscato P."/>
            <person name="Gonzalez-Candelas L."/>
            <person name="Gabaldon T."/>
            <person name="Spadaro D."/>
        </authorList>
    </citation>
    <scope>NUCLEOTIDE SEQUENCE [LARGE SCALE GENOMIC DNA]</scope>
    <source>
        <strain evidence="10 11">PG3</strain>
    </source>
</reference>
<dbReference type="RefSeq" id="XP_040644505.1">
    <property type="nucleotide sequence ID" value="XM_040792538.1"/>
</dbReference>
<gene>
    <name evidence="10" type="ORF">PGRI_048250</name>
</gene>
<keyword evidence="10" id="KW-0378">Hydrolase</keyword>
<keyword evidence="9" id="KW-0812">Transmembrane</keyword>
<dbReference type="InterPro" id="IPR004886">
    <property type="entry name" value="Glucanosyltransferase"/>
</dbReference>
<dbReference type="Proteomes" id="UP000070168">
    <property type="component" value="Unassembled WGS sequence"/>
</dbReference>
<feature type="region of interest" description="Disordered" evidence="8">
    <location>
        <begin position="457"/>
        <end position="520"/>
    </location>
</feature>
<organism evidence="10 11">
    <name type="scientific">Penicillium patulum</name>
    <name type="common">Penicillium griseofulvum</name>
    <dbReference type="NCBI Taxonomy" id="5078"/>
    <lineage>
        <taxon>Eukaryota</taxon>
        <taxon>Fungi</taxon>
        <taxon>Dikarya</taxon>
        <taxon>Ascomycota</taxon>
        <taxon>Pezizomycotina</taxon>
        <taxon>Eurotiomycetes</taxon>
        <taxon>Eurotiomycetidae</taxon>
        <taxon>Eurotiales</taxon>
        <taxon>Aspergillaceae</taxon>
        <taxon>Penicillium</taxon>
    </lineage>
</organism>
<comment type="similarity">
    <text evidence="2 7">Belongs to the glycosyl hydrolase 72 family.</text>
</comment>
<keyword evidence="7" id="KW-0808">Transferase</keyword>
<proteinExistence type="inferred from homology"/>
<dbReference type="OMA" id="VYEWINE"/>
<dbReference type="PANTHER" id="PTHR31468:SF8">
    <property type="entry name" value="1,3-BETA-GLUCANOSYLTRANSFERASE GAS2"/>
    <property type="match status" value="1"/>
</dbReference>
<dbReference type="GO" id="GO:0005886">
    <property type="term" value="C:plasma membrane"/>
    <property type="evidence" value="ECO:0007669"/>
    <property type="project" value="UniProtKB-SubCell"/>
</dbReference>
<dbReference type="EC" id="2.4.1.-" evidence="7"/>
<dbReference type="GO" id="GO:0071970">
    <property type="term" value="P:fungal-type cell wall (1-&gt;3)-beta-D-glucan biosynthetic process"/>
    <property type="evidence" value="ECO:0007669"/>
    <property type="project" value="TreeGrafter"/>
</dbReference>
<comment type="subcellular location">
    <subcellularLocation>
        <location evidence="1 7">Cell membrane</location>
        <topology evidence="1 7">Lipid-anchor</topology>
        <topology evidence="1 7">GPI-anchor</topology>
    </subcellularLocation>
</comment>
<dbReference type="GO" id="GO:0042124">
    <property type="term" value="F:1,3-beta-glucanosyltransferase activity"/>
    <property type="evidence" value="ECO:0007669"/>
    <property type="project" value="TreeGrafter"/>
</dbReference>
<evidence type="ECO:0000256" key="1">
    <source>
        <dbReference type="ARBA" id="ARBA00004609"/>
    </source>
</evidence>
<keyword evidence="11" id="KW-1185">Reference proteome</keyword>
<dbReference type="PANTHER" id="PTHR31468">
    <property type="entry name" value="1,3-BETA-GLUCANOSYLTRANSFERASE GAS1"/>
    <property type="match status" value="1"/>
</dbReference>
<dbReference type="GO" id="GO:0016787">
    <property type="term" value="F:hydrolase activity"/>
    <property type="evidence" value="ECO:0007669"/>
    <property type="project" value="UniProtKB-KW"/>
</dbReference>
<keyword evidence="5 7" id="KW-0449">Lipoprotein</keyword>
<dbReference type="Pfam" id="PF03198">
    <property type="entry name" value="Glyco_hydro_72"/>
    <property type="match status" value="1"/>
</dbReference>
<name>A0A135LAG0_PENPA</name>
<evidence type="ECO:0000256" key="8">
    <source>
        <dbReference type="SAM" id="MobiDB-lite"/>
    </source>
</evidence>
<comment type="function">
    <text evidence="6">Splits internally a 1,3-beta-glucan molecule and transfers the newly generated reducing end (the donor) to the non-reducing end of another 1,3-beta-glucan molecule (the acceptor) forming a 1,3-beta linkage, resulting in the elongation of 1,3-beta-glucan chains in the cell wall. Involved in cell wall morphogenesis.</text>
</comment>
<dbReference type="GO" id="GO:0031505">
    <property type="term" value="P:fungal-type cell wall organization"/>
    <property type="evidence" value="ECO:0007669"/>
    <property type="project" value="TreeGrafter"/>
</dbReference>
<evidence type="ECO:0000256" key="4">
    <source>
        <dbReference type="ARBA" id="ARBA00023180"/>
    </source>
</evidence>
<dbReference type="InterPro" id="IPR017853">
    <property type="entry name" value="GH"/>
</dbReference>
<evidence type="ECO:0000256" key="2">
    <source>
        <dbReference type="ARBA" id="ARBA00007528"/>
    </source>
</evidence>
<dbReference type="SUPFAM" id="SSF51445">
    <property type="entry name" value="(Trans)glycosidases"/>
    <property type="match status" value="1"/>
</dbReference>
<accession>A0A135LAG0</accession>
<keyword evidence="3" id="KW-0732">Signal</keyword>
<dbReference type="AlphaFoldDB" id="A0A135LAG0"/>
<protein>
    <recommendedName>
        <fullName evidence="7">1,3-beta-glucanosyltransferase</fullName>
        <ecNumber evidence="7">2.4.1.-</ecNumber>
    </recommendedName>
</protein>
<keyword evidence="7 9" id="KW-0472">Membrane</keyword>
<dbReference type="Gene3D" id="3.20.20.80">
    <property type="entry name" value="Glycosidases"/>
    <property type="match status" value="1"/>
</dbReference>
<dbReference type="CDD" id="cd12087">
    <property type="entry name" value="TM_EGFR-like"/>
    <property type="match status" value="1"/>
</dbReference>